<keyword evidence="5 6" id="KW-0472">Membrane</keyword>
<dbReference type="PANTHER" id="PTHR39087">
    <property type="entry name" value="UPF0104 MEMBRANE PROTEIN MJ1595"/>
    <property type="match status" value="1"/>
</dbReference>
<name>A0ABM8G144_9CELL</name>
<proteinExistence type="predicted"/>
<evidence type="ECO:0000256" key="6">
    <source>
        <dbReference type="SAM" id="Phobius"/>
    </source>
</evidence>
<feature type="transmembrane region" description="Helical" evidence="6">
    <location>
        <begin position="578"/>
        <end position="601"/>
    </location>
</feature>
<feature type="transmembrane region" description="Helical" evidence="6">
    <location>
        <begin position="80"/>
        <end position="100"/>
    </location>
</feature>
<feature type="transmembrane region" description="Helical" evidence="6">
    <location>
        <begin position="687"/>
        <end position="706"/>
    </location>
</feature>
<dbReference type="PANTHER" id="PTHR39087:SF2">
    <property type="entry name" value="UPF0104 MEMBRANE PROTEIN MJ1595"/>
    <property type="match status" value="1"/>
</dbReference>
<protein>
    <submittedName>
        <fullName evidence="7">Membrane protein</fullName>
    </submittedName>
</protein>
<accession>A0ABM8G144</accession>
<keyword evidence="2" id="KW-1003">Cell membrane</keyword>
<feature type="transmembrane region" description="Helical" evidence="6">
    <location>
        <begin position="613"/>
        <end position="637"/>
    </location>
</feature>
<evidence type="ECO:0000313" key="8">
    <source>
        <dbReference type="Proteomes" id="UP001321475"/>
    </source>
</evidence>
<sequence>MLALVAAAVGCVAVLLLTVFAHGTTSGVTEDVRGFSTLLGRLLIFPVQVLQLVVILLAPAAVLVELGFRRLGRQVVESIIAVAAAFVLGALLTEAIHLWGSQALIADLSVGFGADQTLSLPLYAASLGALLTVAGPRTRRRTVAWSWNLLFFTLVVLVITGLVSLPGSLLAVLFGRVVGFAVRYVSGVRSERAYGPDLVAAVRRAGFTPSTIVRVRDLSSDAARAEAATDDVTRLDRDGVVIDRIQLGPVLRDGVPVTITEDATIVPGLLPEARRDDPADTASSDPSAIALSRAGDKRVYSMFTPYGKRRDVVVLDGDRQVVGFLTRFWRALRLRGLGNRAAISLRAVAERDALLSYAATSAGVRTPRLLGIGEATDSMVLVQEHAPGVSLRDLDPDHVTDAVLAEAWRQIRTAHSAGLAHRALTSDILLIDRTDDARPKVWLTGWEQGDVASTEFARRMDITQMIALLALRVGAARAVASAVDVLPDDEIAAIGPLLQPIALPRTTREEIRRDKGLLADLRAALVTELPEAVVEPAKIERFGARTIIMLTLGIVAAFVILGTIKLDEITAALAQANPWWALAAFGLGLFTWIGSAMSFVAFSPVKLPWSRTIYTQAAGSFVALAAPAGVGAAALNLQMLTRRKVKTPLAVATVTVVQVSQFVVTILLLLLLSVLTGEGGLVQLPSTTVLFVIAAVLVAVLATMLIPKVRVWVLAKVRPTAQQIWPRLSEILGQPWRLVLGVAGNVILTLSYVLAFDASLAAFGQDLTLIDAALIYLVGNAAGAAVPVPGGIGAIEIALTTGLTAAGIPLGIATAVTAVFRVATYWGRIPFGWVAMRYLQRTGDL</sequence>
<organism evidence="7 8">
    <name type="scientific">Paraoerskovia sediminicola</name>
    <dbReference type="NCBI Taxonomy" id="1138587"/>
    <lineage>
        <taxon>Bacteria</taxon>
        <taxon>Bacillati</taxon>
        <taxon>Actinomycetota</taxon>
        <taxon>Actinomycetes</taxon>
        <taxon>Micrococcales</taxon>
        <taxon>Cellulomonadaceae</taxon>
        <taxon>Paraoerskovia</taxon>
    </lineage>
</organism>
<evidence type="ECO:0000256" key="4">
    <source>
        <dbReference type="ARBA" id="ARBA00022989"/>
    </source>
</evidence>
<evidence type="ECO:0000256" key="5">
    <source>
        <dbReference type="ARBA" id="ARBA00023136"/>
    </source>
</evidence>
<gene>
    <name evidence="7" type="ORF">GCM10025865_09990</name>
</gene>
<evidence type="ECO:0000313" key="7">
    <source>
        <dbReference type="EMBL" id="BDZ41700.1"/>
    </source>
</evidence>
<feature type="transmembrane region" description="Helical" evidence="6">
    <location>
        <begin position="649"/>
        <end position="675"/>
    </location>
</feature>
<evidence type="ECO:0000256" key="1">
    <source>
        <dbReference type="ARBA" id="ARBA00004651"/>
    </source>
</evidence>
<feature type="transmembrane region" description="Helical" evidence="6">
    <location>
        <begin position="798"/>
        <end position="823"/>
    </location>
</feature>
<dbReference type="RefSeq" id="WP_286218802.1">
    <property type="nucleotide sequence ID" value="NZ_AP027729.1"/>
</dbReference>
<dbReference type="InterPro" id="IPR022791">
    <property type="entry name" value="L-PG_synthase/AglD"/>
</dbReference>
<feature type="transmembrane region" description="Helical" evidence="6">
    <location>
        <begin position="149"/>
        <end position="174"/>
    </location>
</feature>
<evidence type="ECO:0000256" key="2">
    <source>
        <dbReference type="ARBA" id="ARBA00022475"/>
    </source>
</evidence>
<feature type="transmembrane region" description="Helical" evidence="6">
    <location>
        <begin position="45"/>
        <end position="68"/>
    </location>
</feature>
<feature type="transmembrane region" description="Helical" evidence="6">
    <location>
        <begin position="736"/>
        <end position="755"/>
    </location>
</feature>
<evidence type="ECO:0000256" key="3">
    <source>
        <dbReference type="ARBA" id="ARBA00022692"/>
    </source>
</evidence>
<dbReference type="Pfam" id="PF03706">
    <property type="entry name" value="LPG_synthase_TM"/>
    <property type="match status" value="1"/>
</dbReference>
<dbReference type="EMBL" id="AP027729">
    <property type="protein sequence ID" value="BDZ41700.1"/>
    <property type="molecule type" value="Genomic_DNA"/>
</dbReference>
<keyword evidence="4 6" id="KW-1133">Transmembrane helix</keyword>
<dbReference type="Proteomes" id="UP001321475">
    <property type="component" value="Chromosome"/>
</dbReference>
<feature type="transmembrane region" description="Helical" evidence="6">
    <location>
        <begin position="767"/>
        <end position="786"/>
    </location>
</feature>
<dbReference type="InterPro" id="IPR011009">
    <property type="entry name" value="Kinase-like_dom_sf"/>
</dbReference>
<keyword evidence="3 6" id="KW-0812">Transmembrane</keyword>
<feature type="transmembrane region" description="Helical" evidence="6">
    <location>
        <begin position="547"/>
        <end position="566"/>
    </location>
</feature>
<keyword evidence="8" id="KW-1185">Reference proteome</keyword>
<feature type="transmembrane region" description="Helical" evidence="6">
    <location>
        <begin position="120"/>
        <end position="137"/>
    </location>
</feature>
<comment type="subcellular location">
    <subcellularLocation>
        <location evidence="1">Cell membrane</location>
        <topology evidence="1">Multi-pass membrane protein</topology>
    </subcellularLocation>
</comment>
<reference evidence="8" key="1">
    <citation type="journal article" date="2019" name="Int. J. Syst. Evol. Microbiol.">
        <title>The Global Catalogue of Microorganisms (GCM) 10K type strain sequencing project: providing services to taxonomists for standard genome sequencing and annotation.</title>
        <authorList>
            <consortium name="The Broad Institute Genomics Platform"/>
            <consortium name="The Broad Institute Genome Sequencing Center for Infectious Disease"/>
            <person name="Wu L."/>
            <person name="Ma J."/>
        </authorList>
    </citation>
    <scope>NUCLEOTIDE SEQUENCE [LARGE SCALE GENOMIC DNA]</scope>
    <source>
        <strain evidence="8">NBRC 108565</strain>
    </source>
</reference>
<dbReference type="SUPFAM" id="SSF56112">
    <property type="entry name" value="Protein kinase-like (PK-like)"/>
    <property type="match status" value="1"/>
</dbReference>